<comment type="caution">
    <text evidence="9">The sequence shown here is derived from an EMBL/GenBank/DDBJ whole genome shotgun (WGS) entry which is preliminary data.</text>
</comment>
<feature type="transmembrane region" description="Helical" evidence="7">
    <location>
        <begin position="74"/>
        <end position="93"/>
    </location>
</feature>
<evidence type="ECO:0000313" key="9">
    <source>
        <dbReference type="EMBL" id="SFK64495.1"/>
    </source>
</evidence>
<evidence type="ECO:0000313" key="10">
    <source>
        <dbReference type="Proteomes" id="UP000199598"/>
    </source>
</evidence>
<dbReference type="Gene3D" id="1.20.1250.20">
    <property type="entry name" value="MFS general substrate transporter like domains"/>
    <property type="match status" value="1"/>
</dbReference>
<evidence type="ECO:0000256" key="5">
    <source>
        <dbReference type="ARBA" id="ARBA00022989"/>
    </source>
</evidence>
<evidence type="ECO:0000256" key="2">
    <source>
        <dbReference type="ARBA" id="ARBA00022448"/>
    </source>
</evidence>
<gene>
    <name evidence="9" type="ORF">SAMN04488518_107176</name>
</gene>
<reference evidence="9 10" key="1">
    <citation type="submission" date="2016-10" db="EMBL/GenBank/DDBJ databases">
        <authorList>
            <person name="Varghese N."/>
            <person name="Submissions S."/>
        </authorList>
    </citation>
    <scope>NUCLEOTIDE SEQUENCE [LARGE SCALE GENOMIC DNA]</scope>
    <source>
        <strain evidence="9 10">DSM 16392</strain>
    </source>
</reference>
<keyword evidence="3" id="KW-1003">Cell membrane</keyword>
<feature type="transmembrane region" description="Helical" evidence="7">
    <location>
        <begin position="222"/>
        <end position="242"/>
    </location>
</feature>
<dbReference type="InterPro" id="IPR020846">
    <property type="entry name" value="MFS_dom"/>
</dbReference>
<keyword evidence="10" id="KW-1185">Reference proteome</keyword>
<feature type="transmembrane region" description="Helical" evidence="7">
    <location>
        <begin position="99"/>
        <end position="120"/>
    </location>
</feature>
<dbReference type="PROSITE" id="PS50850">
    <property type="entry name" value="MFS"/>
    <property type="match status" value="1"/>
</dbReference>
<accession>A0A1I4B6V0</accession>
<feature type="transmembrane region" description="Helical" evidence="7">
    <location>
        <begin position="327"/>
        <end position="347"/>
    </location>
</feature>
<dbReference type="EMBL" id="FOSK01000007">
    <property type="protein sequence ID" value="SFK64495.1"/>
    <property type="molecule type" value="Genomic_DNA"/>
</dbReference>
<dbReference type="PANTHER" id="PTHR42718">
    <property type="entry name" value="MAJOR FACILITATOR SUPERFAMILY MULTIDRUG TRANSPORTER MFSC"/>
    <property type="match status" value="1"/>
</dbReference>
<keyword evidence="2" id="KW-0813">Transport</keyword>
<dbReference type="PRINTS" id="PR01036">
    <property type="entry name" value="TCRTETB"/>
</dbReference>
<feature type="transmembrane region" description="Helical" evidence="7">
    <location>
        <begin position="353"/>
        <end position="372"/>
    </location>
</feature>
<feature type="transmembrane region" description="Helical" evidence="7">
    <location>
        <begin position="162"/>
        <end position="183"/>
    </location>
</feature>
<dbReference type="Gene3D" id="1.20.1720.10">
    <property type="entry name" value="Multidrug resistance protein D"/>
    <property type="match status" value="1"/>
</dbReference>
<evidence type="ECO:0000259" key="8">
    <source>
        <dbReference type="PROSITE" id="PS50850"/>
    </source>
</evidence>
<protein>
    <submittedName>
        <fullName evidence="9">Drug resistance transporter, EmrB/QacA subfamily</fullName>
    </submittedName>
</protein>
<feature type="transmembrane region" description="Helical" evidence="7">
    <location>
        <begin position="43"/>
        <end position="62"/>
    </location>
</feature>
<keyword evidence="4 7" id="KW-0812">Transmembrane</keyword>
<proteinExistence type="predicted"/>
<dbReference type="InterPro" id="IPR036259">
    <property type="entry name" value="MFS_trans_sf"/>
</dbReference>
<dbReference type="Pfam" id="PF07690">
    <property type="entry name" value="MFS_1"/>
    <property type="match status" value="1"/>
</dbReference>
<keyword evidence="6 7" id="KW-0472">Membrane</keyword>
<feature type="transmembrane region" description="Helical" evidence="7">
    <location>
        <begin position="263"/>
        <end position="286"/>
    </location>
</feature>
<comment type="subcellular location">
    <subcellularLocation>
        <location evidence="1">Cell membrane</location>
        <topology evidence="1">Multi-pass membrane protein</topology>
    </subcellularLocation>
</comment>
<organism evidence="9 10">
    <name type="scientific">Pseudovibrio ascidiaceicola</name>
    <dbReference type="NCBI Taxonomy" id="285279"/>
    <lineage>
        <taxon>Bacteria</taxon>
        <taxon>Pseudomonadati</taxon>
        <taxon>Pseudomonadota</taxon>
        <taxon>Alphaproteobacteria</taxon>
        <taxon>Hyphomicrobiales</taxon>
        <taxon>Stappiaceae</taxon>
        <taxon>Pseudovibrio</taxon>
    </lineage>
</organism>
<sequence length="466" mass="50444">MPHRLRMTTVIVGMTLLLVQLDATVLGVAIPTIAHDLKINPLSLHMTISLYQLTLAVFIPISGWAADRFGSKRLFVGAALLFMSMSVACALSSNLTHLLIARAIQGFAGAFLMPIGRLTVIRMAGTKNLVQAMVWVVTPAAFGIAFGPFLGGIIVHYLNWRWIFLINVPVCVAVGAMSSFYFRNYRRKNKVPFDFPGFILLGSTAASLLAGIANLTKITGDAFIPLGLFAASLSFALVFIWHARRARHPVIDLKLFANLSYRVSTYATVPLRIGVASFAFVMPLMLQIPMGLDSLTTGLLMGAAAIGALLSRVVAHRLIKTFGFRGVLLPCTIVLSVLTLAVGFVWLTKSLAAVALLILLTGFTRSLVFTSANTASYADLTRCLVNQGVSFAGLVQQLSISLAVGFAAAVLHVRQNITEEPMLTGPDFIWLSVCTGLFALLPVLFFWFLPANLGKNKVDEQAHLHQ</sequence>
<evidence type="ECO:0000256" key="1">
    <source>
        <dbReference type="ARBA" id="ARBA00004651"/>
    </source>
</evidence>
<evidence type="ECO:0000256" key="7">
    <source>
        <dbReference type="SAM" id="Phobius"/>
    </source>
</evidence>
<feature type="transmembrane region" description="Helical" evidence="7">
    <location>
        <begin position="384"/>
        <end position="408"/>
    </location>
</feature>
<name>A0A1I4B6V0_9HYPH</name>
<dbReference type="PANTHER" id="PTHR42718:SF46">
    <property type="entry name" value="BLR6921 PROTEIN"/>
    <property type="match status" value="1"/>
</dbReference>
<dbReference type="RefSeq" id="WP_093520542.1">
    <property type="nucleotide sequence ID" value="NZ_FOSK01000007.1"/>
</dbReference>
<dbReference type="SUPFAM" id="SSF103473">
    <property type="entry name" value="MFS general substrate transporter"/>
    <property type="match status" value="1"/>
</dbReference>
<evidence type="ECO:0000256" key="3">
    <source>
        <dbReference type="ARBA" id="ARBA00022475"/>
    </source>
</evidence>
<feature type="transmembrane region" description="Helical" evidence="7">
    <location>
        <begin position="132"/>
        <end position="156"/>
    </location>
</feature>
<evidence type="ECO:0000256" key="6">
    <source>
        <dbReference type="ARBA" id="ARBA00023136"/>
    </source>
</evidence>
<evidence type="ECO:0000256" key="4">
    <source>
        <dbReference type="ARBA" id="ARBA00022692"/>
    </source>
</evidence>
<dbReference type="Proteomes" id="UP000199598">
    <property type="component" value="Unassembled WGS sequence"/>
</dbReference>
<feature type="transmembrane region" description="Helical" evidence="7">
    <location>
        <begin position="195"/>
        <end position="216"/>
    </location>
</feature>
<dbReference type="InterPro" id="IPR011701">
    <property type="entry name" value="MFS"/>
</dbReference>
<keyword evidence="5 7" id="KW-1133">Transmembrane helix</keyword>
<feature type="transmembrane region" description="Helical" evidence="7">
    <location>
        <begin position="428"/>
        <end position="449"/>
    </location>
</feature>
<feature type="domain" description="Major facilitator superfamily (MFS) profile" evidence="8">
    <location>
        <begin position="8"/>
        <end position="454"/>
    </location>
</feature>
<feature type="transmembrane region" description="Helical" evidence="7">
    <location>
        <begin position="298"/>
        <end position="315"/>
    </location>
</feature>